<comment type="caution">
    <text evidence="3">The sequence shown here is derived from an EMBL/GenBank/DDBJ whole genome shotgun (WGS) entry which is preliminary data.</text>
</comment>
<dbReference type="InterPro" id="IPR011051">
    <property type="entry name" value="RmlC_Cupin_sf"/>
</dbReference>
<dbReference type="SUPFAM" id="SSF47413">
    <property type="entry name" value="lambda repressor-like DNA-binding domains"/>
    <property type="match status" value="1"/>
</dbReference>
<dbReference type="Proteomes" id="UP000237797">
    <property type="component" value="Unassembled WGS sequence"/>
</dbReference>
<evidence type="ECO:0000313" key="4">
    <source>
        <dbReference type="Proteomes" id="UP000237797"/>
    </source>
</evidence>
<protein>
    <submittedName>
        <fullName evidence="3">XRE family transcriptional regulator</fullName>
    </submittedName>
</protein>
<sequence>MGFGRNVRKLRKEKKLSLEELSKKCGVSRSMLSQIEREEKNPTIQVACQIAEGLNTTLSRLLGEQEEKEALVIRKGERLIYRDEQSGFERHLLSPSFPSRGVEFILNIIPPGKESGAFPPHLPGVKEYIVVDEGRLKVELAGGKRKYELEPGDSIYFEADVEHRFINAGNGECRYYLVIDSNQAK</sequence>
<dbReference type="InterPro" id="IPR014710">
    <property type="entry name" value="RmlC-like_jellyroll"/>
</dbReference>
<dbReference type="PANTHER" id="PTHR46797:SF1">
    <property type="entry name" value="METHYLPHOSPHONATE SYNTHASE"/>
    <property type="match status" value="1"/>
</dbReference>
<dbReference type="GO" id="GO:0003700">
    <property type="term" value="F:DNA-binding transcription factor activity"/>
    <property type="evidence" value="ECO:0007669"/>
    <property type="project" value="TreeGrafter"/>
</dbReference>
<dbReference type="RefSeq" id="WP_106343646.1">
    <property type="nucleotide sequence ID" value="NZ_PVNE01000001.1"/>
</dbReference>
<reference evidence="3 4" key="1">
    <citation type="submission" date="2018-03" db="EMBL/GenBank/DDBJ databases">
        <title>Genomic Encyclopedia of Archaeal and Bacterial Type Strains, Phase II (KMG-II): from individual species to whole genera.</title>
        <authorList>
            <person name="Goeker M."/>
        </authorList>
    </citation>
    <scope>NUCLEOTIDE SEQUENCE [LARGE SCALE GENOMIC DNA]</scope>
    <source>
        <strain evidence="3 4">DSM 44946</strain>
    </source>
</reference>
<dbReference type="CDD" id="cd00093">
    <property type="entry name" value="HTH_XRE"/>
    <property type="match status" value="1"/>
</dbReference>
<dbReference type="Pfam" id="PF01381">
    <property type="entry name" value="HTH_3"/>
    <property type="match status" value="1"/>
</dbReference>
<proteinExistence type="predicted"/>
<dbReference type="InterPro" id="IPR010982">
    <property type="entry name" value="Lambda_DNA-bd_dom_sf"/>
</dbReference>
<dbReference type="PROSITE" id="PS50943">
    <property type="entry name" value="HTH_CROC1"/>
    <property type="match status" value="1"/>
</dbReference>
<keyword evidence="1" id="KW-0238">DNA-binding</keyword>
<accession>A0A2T0LJJ8</accession>
<dbReference type="Pfam" id="PF07883">
    <property type="entry name" value="Cupin_2"/>
    <property type="match status" value="1"/>
</dbReference>
<dbReference type="Gene3D" id="1.10.260.40">
    <property type="entry name" value="lambda repressor-like DNA-binding domains"/>
    <property type="match status" value="1"/>
</dbReference>
<name>A0A2T0LJJ8_9BACL</name>
<dbReference type="EMBL" id="PVNE01000001">
    <property type="protein sequence ID" value="PRX42709.1"/>
    <property type="molecule type" value="Genomic_DNA"/>
</dbReference>
<dbReference type="SUPFAM" id="SSF51182">
    <property type="entry name" value="RmlC-like cupins"/>
    <property type="match status" value="1"/>
</dbReference>
<feature type="domain" description="HTH cro/C1-type" evidence="2">
    <location>
        <begin position="7"/>
        <end position="61"/>
    </location>
</feature>
<dbReference type="InterPro" id="IPR001387">
    <property type="entry name" value="Cro/C1-type_HTH"/>
</dbReference>
<dbReference type="GO" id="GO:0003677">
    <property type="term" value="F:DNA binding"/>
    <property type="evidence" value="ECO:0007669"/>
    <property type="project" value="UniProtKB-KW"/>
</dbReference>
<evidence type="ECO:0000259" key="2">
    <source>
        <dbReference type="PROSITE" id="PS50943"/>
    </source>
</evidence>
<dbReference type="SMART" id="SM00530">
    <property type="entry name" value="HTH_XRE"/>
    <property type="match status" value="1"/>
</dbReference>
<dbReference type="GO" id="GO:0005829">
    <property type="term" value="C:cytosol"/>
    <property type="evidence" value="ECO:0007669"/>
    <property type="project" value="TreeGrafter"/>
</dbReference>
<keyword evidence="4" id="KW-1185">Reference proteome</keyword>
<evidence type="ECO:0000256" key="1">
    <source>
        <dbReference type="ARBA" id="ARBA00023125"/>
    </source>
</evidence>
<dbReference type="InterPro" id="IPR013096">
    <property type="entry name" value="Cupin_2"/>
</dbReference>
<dbReference type="AlphaFoldDB" id="A0A2T0LJJ8"/>
<evidence type="ECO:0000313" key="3">
    <source>
        <dbReference type="EMBL" id="PRX42709.1"/>
    </source>
</evidence>
<dbReference type="InterPro" id="IPR050807">
    <property type="entry name" value="TransReg_Diox_bact_type"/>
</dbReference>
<dbReference type="OrthoDB" id="9781521at2"/>
<gene>
    <name evidence="3" type="ORF">CLV97_101199</name>
</gene>
<dbReference type="CDD" id="cd02209">
    <property type="entry name" value="cupin_XRE_C"/>
    <property type="match status" value="1"/>
</dbReference>
<dbReference type="PANTHER" id="PTHR46797">
    <property type="entry name" value="HTH-TYPE TRANSCRIPTIONAL REGULATOR"/>
    <property type="match status" value="1"/>
</dbReference>
<organism evidence="3 4">
    <name type="scientific">Planifilum fimeticola</name>
    <dbReference type="NCBI Taxonomy" id="201975"/>
    <lineage>
        <taxon>Bacteria</taxon>
        <taxon>Bacillati</taxon>
        <taxon>Bacillota</taxon>
        <taxon>Bacilli</taxon>
        <taxon>Bacillales</taxon>
        <taxon>Thermoactinomycetaceae</taxon>
        <taxon>Planifilum</taxon>
    </lineage>
</organism>
<dbReference type="Gene3D" id="2.60.120.10">
    <property type="entry name" value="Jelly Rolls"/>
    <property type="match status" value="1"/>
</dbReference>